<gene>
    <name evidence="2" type="primary">trbK</name>
    <name evidence="2" type="ORF">F0T03_06290</name>
</gene>
<accession>A0A857EXV6</accession>
<feature type="region of interest" description="Disordered" evidence="1">
    <location>
        <begin position="64"/>
        <end position="100"/>
    </location>
</feature>
<dbReference type="EMBL" id="CP043727">
    <property type="protein sequence ID" value="QHB31814.1"/>
    <property type="molecule type" value="Genomic_DNA"/>
</dbReference>
<evidence type="ECO:0000256" key="1">
    <source>
        <dbReference type="SAM" id="MobiDB-lite"/>
    </source>
</evidence>
<protein>
    <submittedName>
        <fullName evidence="2">Entry exclusion lipoprotein TrbK</fullName>
    </submittedName>
</protein>
<organism evidence="2 3">
    <name type="scientific">Yersinia canariae</name>
    <dbReference type="NCBI Taxonomy" id="2607663"/>
    <lineage>
        <taxon>Bacteria</taxon>
        <taxon>Pseudomonadati</taxon>
        <taxon>Pseudomonadota</taxon>
        <taxon>Gammaproteobacteria</taxon>
        <taxon>Enterobacterales</taxon>
        <taxon>Yersiniaceae</taxon>
        <taxon>Yersinia</taxon>
    </lineage>
</organism>
<feature type="compositionally biased region" description="Basic and acidic residues" evidence="1">
    <location>
        <begin position="69"/>
        <end position="94"/>
    </location>
</feature>
<name>A0A857EXV6_9GAMM</name>
<keyword evidence="3" id="KW-1185">Reference proteome</keyword>
<dbReference type="RefSeq" id="WP_080993780.1">
    <property type="nucleotide sequence ID" value="NZ_CP043727.1"/>
</dbReference>
<evidence type="ECO:0000313" key="2">
    <source>
        <dbReference type="EMBL" id="QHB31814.1"/>
    </source>
</evidence>
<dbReference type="NCBIfam" id="TIGR04359">
    <property type="entry name" value="TrbK_RP4"/>
    <property type="match status" value="1"/>
</dbReference>
<keyword evidence="2" id="KW-0449">Lipoprotein</keyword>
<dbReference type="KEGG" id="yca:F0T03_06290"/>
<sequence length="100" mass="11165">MLTPPVPQLLQIGKPSKQQLPFIYAEAHLRKAPLEAGEDNTMIIKISFAVAVLVLSGCDNSKNNQSCSDVRHMEDSPQRRELASKCLRKGEFKKSPSQSW</sequence>
<evidence type="ECO:0000313" key="3">
    <source>
        <dbReference type="Proteomes" id="UP000464402"/>
    </source>
</evidence>
<proteinExistence type="predicted"/>
<dbReference type="InterPro" id="IPR027584">
    <property type="entry name" value="TrbK_RP4"/>
</dbReference>
<dbReference type="Proteomes" id="UP000464402">
    <property type="component" value="Chromosome"/>
</dbReference>
<dbReference type="AlphaFoldDB" id="A0A857EXV6"/>
<reference evidence="3" key="1">
    <citation type="submission" date="2019-09" db="EMBL/GenBank/DDBJ databases">
        <title>Yersinia canariae sp. nov., isolated from a human yersiniosis case.</title>
        <authorList>
            <person name="Nguyen S.V."/>
            <person name="Greig D."/>
            <person name="Hurley D."/>
            <person name="Cao Y."/>
            <person name="McCabe E."/>
            <person name="Mitchell M."/>
            <person name="Jenkins C."/>
            <person name="Fanning S."/>
        </authorList>
    </citation>
    <scope>NUCLEOTIDE SEQUENCE [LARGE SCALE GENOMIC DNA]</scope>
    <source>
        <strain evidence="3">NCTC 14382</strain>
    </source>
</reference>